<dbReference type="HOGENOM" id="CLU_155311_3_1_7"/>
<geneLocation type="plasmid" evidence="2">
    <name>pLaw2</name>
</geneLocation>
<dbReference type="Gene3D" id="1.10.1220.10">
    <property type="entry name" value="Met repressor-like"/>
    <property type="match status" value="1"/>
</dbReference>
<keyword evidence="2" id="KW-1185">Reference proteome</keyword>
<dbReference type="eggNOG" id="COG3905">
    <property type="taxonomic scope" value="Bacteria"/>
</dbReference>
<dbReference type="CDD" id="cd22233">
    <property type="entry name" value="RHH_CopAso-like"/>
    <property type="match status" value="1"/>
</dbReference>
<evidence type="ECO:0000313" key="1">
    <source>
        <dbReference type="EMBL" id="CAJ53900.1"/>
    </source>
</evidence>
<reference evidence="1 2" key="1">
    <citation type="submission" date="2005-11" db="EMBL/GenBank/DDBJ databases">
        <title>The complete genome sequence of Lawsonia intracellularis: the causative agent of proliferative enteropathy.</title>
        <authorList>
            <person name="Kaur K."/>
            <person name="Zhang Q."/>
            <person name="Beckler D."/>
            <person name="Munir S."/>
            <person name="Li L."/>
            <person name="Kinsley K."/>
            <person name="Herron L."/>
            <person name="Peterson A."/>
            <person name="May B."/>
            <person name="Singh S."/>
            <person name="Gebhart C."/>
            <person name="Kapur V."/>
        </authorList>
    </citation>
    <scope>NUCLEOTIDE SEQUENCE [LARGE SCALE GENOMIC DNA]</scope>
    <source>
        <strain evidence="1 2">PHE/MN1-00</strain>
        <plasmid evidence="2">pLaw2</plasmid>
    </source>
</reference>
<dbReference type="RefSeq" id="WP_011527296.1">
    <property type="nucleotide sequence ID" value="NC_008013.1"/>
</dbReference>
<dbReference type="GO" id="GO:0006355">
    <property type="term" value="P:regulation of DNA-templated transcription"/>
    <property type="evidence" value="ECO:0007669"/>
    <property type="project" value="InterPro"/>
</dbReference>
<sequence length="95" mass="10895">MKTLSNTTSVKLEDSVKTRIKNLAAIRKRTPHSIMVEAIEEYIDKAEKREAFRQEGINVYNDYLNNGLHLPVEEAIAWLNELANGNYVEPPKCHL</sequence>
<dbReference type="SUPFAM" id="SSF47598">
    <property type="entry name" value="Ribbon-helix-helix"/>
    <property type="match status" value="1"/>
</dbReference>
<evidence type="ECO:0008006" key="3">
    <source>
        <dbReference type="Google" id="ProtNLM"/>
    </source>
</evidence>
<keyword evidence="1" id="KW-0614">Plasmid</keyword>
<dbReference type="Proteomes" id="UP000002430">
    <property type="component" value="Plasmid 2"/>
</dbReference>
<organism evidence="1 2">
    <name type="scientific">Lawsonia intracellularis (strain PHE/MN1-00)</name>
    <dbReference type="NCBI Taxonomy" id="363253"/>
    <lineage>
        <taxon>Bacteria</taxon>
        <taxon>Pseudomonadati</taxon>
        <taxon>Thermodesulfobacteriota</taxon>
        <taxon>Desulfovibrionia</taxon>
        <taxon>Desulfovibrionales</taxon>
        <taxon>Desulfovibrionaceae</taxon>
        <taxon>Lawsonia</taxon>
    </lineage>
</organism>
<name>Q1MP04_LAWIP</name>
<dbReference type="OrthoDB" id="5298181at2"/>
<dbReference type="EMBL" id="AM180254">
    <property type="protein sequence ID" value="CAJ53900.1"/>
    <property type="molecule type" value="Genomic_DNA"/>
</dbReference>
<protein>
    <recommendedName>
        <fullName evidence="3">CopG family transcriptional regulator</fullName>
    </recommendedName>
</protein>
<gene>
    <name evidence="1" type="ordered locus">LIB001</name>
</gene>
<accession>Q1MP04</accession>
<proteinExistence type="predicted"/>
<dbReference type="KEGG" id="lip:LIB001"/>
<dbReference type="AlphaFoldDB" id="Q1MP04"/>
<dbReference type="InterPro" id="IPR010985">
    <property type="entry name" value="Ribbon_hlx_hlx"/>
</dbReference>
<dbReference type="InterPro" id="IPR013321">
    <property type="entry name" value="Arc_rbn_hlx_hlx"/>
</dbReference>
<evidence type="ECO:0000313" key="2">
    <source>
        <dbReference type="Proteomes" id="UP000002430"/>
    </source>
</evidence>